<keyword evidence="2" id="KW-1133">Transmembrane helix</keyword>
<evidence type="ECO:0000256" key="2">
    <source>
        <dbReference type="SAM" id="Phobius"/>
    </source>
</evidence>
<dbReference type="EMBL" id="JACJIA010000009">
    <property type="protein sequence ID" value="MBA8954692.1"/>
    <property type="molecule type" value="Genomic_DNA"/>
</dbReference>
<keyword evidence="4" id="KW-1185">Reference proteome</keyword>
<dbReference type="RefSeq" id="WP_182846725.1">
    <property type="nucleotide sequence ID" value="NZ_JACJIA010000009.1"/>
</dbReference>
<comment type="caution">
    <text evidence="3">The sequence shown here is derived from an EMBL/GenBank/DDBJ whole genome shotgun (WGS) entry which is preliminary data.</text>
</comment>
<dbReference type="AlphaFoldDB" id="A0A7W3LV07"/>
<gene>
    <name evidence="3" type="ORF">HNR61_006349</name>
</gene>
<evidence type="ECO:0000313" key="3">
    <source>
        <dbReference type="EMBL" id="MBA8954692.1"/>
    </source>
</evidence>
<reference evidence="3 4" key="1">
    <citation type="submission" date="2020-08" db="EMBL/GenBank/DDBJ databases">
        <title>Genomic Encyclopedia of Type Strains, Phase IV (KMG-IV): sequencing the most valuable type-strain genomes for metagenomic binning, comparative biology and taxonomic classification.</title>
        <authorList>
            <person name="Goeker M."/>
        </authorList>
    </citation>
    <scope>NUCLEOTIDE SEQUENCE [LARGE SCALE GENOMIC DNA]</scope>
    <source>
        <strain evidence="3 4">DSM 44197</strain>
    </source>
</reference>
<feature type="transmembrane region" description="Helical" evidence="2">
    <location>
        <begin position="41"/>
        <end position="63"/>
    </location>
</feature>
<dbReference type="InterPro" id="IPR036465">
    <property type="entry name" value="vWFA_dom_sf"/>
</dbReference>
<keyword evidence="2" id="KW-0472">Membrane</keyword>
<evidence type="ECO:0008006" key="5">
    <source>
        <dbReference type="Google" id="ProtNLM"/>
    </source>
</evidence>
<feature type="region of interest" description="Disordered" evidence="1">
    <location>
        <begin position="1"/>
        <end position="30"/>
    </location>
</feature>
<proteinExistence type="predicted"/>
<organism evidence="3 4">
    <name type="scientific">Actinomadura namibiensis</name>
    <dbReference type="NCBI Taxonomy" id="182080"/>
    <lineage>
        <taxon>Bacteria</taxon>
        <taxon>Bacillati</taxon>
        <taxon>Actinomycetota</taxon>
        <taxon>Actinomycetes</taxon>
        <taxon>Streptosporangiales</taxon>
        <taxon>Thermomonosporaceae</taxon>
        <taxon>Actinomadura</taxon>
    </lineage>
</organism>
<evidence type="ECO:0000256" key="1">
    <source>
        <dbReference type="SAM" id="MobiDB-lite"/>
    </source>
</evidence>
<name>A0A7W3LV07_ACTNM</name>
<dbReference type="Proteomes" id="UP000572680">
    <property type="component" value="Unassembled WGS sequence"/>
</dbReference>
<sequence>MVVEAPGRAPGAAPNPFTGPGSLPGPGALASRRLRRSRDRLTLAVAAALGLGLLLGGGGWVVAVRGPSCDPAALLTVTADPAVAPAVTAVAASLNQARRKAGRCAAVKVSAGRSGETAALFRTGRGTPDVWIPDSSLWLDMLPRAIRPAAGRPPASVASSPLVFVLTTADARRHRSELDRRAWAAFGPGVAADRVFHAARAATPRYLLRVPDPSRTGTGMLTLLALESTVHATTARGVTARFAATMRTVRTLPDGTDLGAALTGVGEDGPAEVAVVPEHRAWRHTGTRAVRPVETVYPARGAPYLDFPFFVAARGAADGRTAAALLAELRGADGTAQLRRVGLRSAARTAPAPARPGEDAHPVAAAWERAPARAPRALELARPGAAARVRESWRRIGQNLRVLAVIDRAGAPPGDARARAEGLEAMTGALDTGLTLMAPNTAFGIWEVTGRRRAPHRPLVPVRRLSDRIPSGVTQFYRLDRALDRLRNRTRPAPSRRGLNAAVLAAHRQMEREYGDGLNVVLVFTTRGGREPLEPDHAAAVRSLSRSFRYDRAVSVVVVGFGDGVPPGLRQLARATDGGAYHISSPDRLLDLFKTSDGLRVCDDPRCSD</sequence>
<protein>
    <recommendedName>
        <fullName evidence="5">VWFA domain-containing protein</fullName>
    </recommendedName>
</protein>
<dbReference type="Gene3D" id="3.40.50.410">
    <property type="entry name" value="von Willebrand factor, type A domain"/>
    <property type="match status" value="1"/>
</dbReference>
<dbReference type="SUPFAM" id="SSF53850">
    <property type="entry name" value="Periplasmic binding protein-like II"/>
    <property type="match status" value="1"/>
</dbReference>
<accession>A0A7W3LV07</accession>
<keyword evidence="2" id="KW-0812">Transmembrane</keyword>
<evidence type="ECO:0000313" key="4">
    <source>
        <dbReference type="Proteomes" id="UP000572680"/>
    </source>
</evidence>